<evidence type="ECO:0000256" key="1">
    <source>
        <dbReference type="SAM" id="SignalP"/>
    </source>
</evidence>
<dbReference type="EMBL" id="BSST01000001">
    <property type="protein sequence ID" value="GLX77174.1"/>
    <property type="molecule type" value="Genomic_DNA"/>
</dbReference>
<sequence>MKLLLASAILLTTTSAFAHDRHISSDGCDVDLDAGLRINKNLIEFIQKKQPIYQIINNETLIVNGQEVDLDSHQQSIVSEYSTQIRAVVPEVKVLALDAINLATEGVNLAFDELLGEGNDIGAELTMQLHAVRDEVEQRFASDKEFYIDEQGEFADEFFGEEFEQRIEDVVEQTIQNSMGSLLIAVGQEMLFAGGDMEAFETRMENFGEQIEHEMESRASEIEQRGEALCFSVYKIDQLEQQLQSQISEMSEFDVISADITHNDKI</sequence>
<protein>
    <recommendedName>
        <fullName evidence="4">DUF2884 family protein</fullName>
    </recommendedName>
</protein>
<comment type="caution">
    <text evidence="2">The sequence shown here is derived from an EMBL/GenBank/DDBJ whole genome shotgun (WGS) entry which is preliminary data.</text>
</comment>
<proteinExistence type="predicted"/>
<dbReference type="Proteomes" id="UP001157186">
    <property type="component" value="Unassembled WGS sequence"/>
</dbReference>
<keyword evidence="3" id="KW-1185">Reference proteome</keyword>
<evidence type="ECO:0000313" key="2">
    <source>
        <dbReference type="EMBL" id="GLX77174.1"/>
    </source>
</evidence>
<keyword evidence="1" id="KW-0732">Signal</keyword>
<feature type="signal peptide" evidence="1">
    <location>
        <begin position="1"/>
        <end position="18"/>
    </location>
</feature>
<dbReference type="Pfam" id="PF11101">
    <property type="entry name" value="DUF2884"/>
    <property type="match status" value="1"/>
</dbReference>
<organism evidence="2 3">
    <name type="scientific">Thalassotalea insulae</name>
    <dbReference type="NCBI Taxonomy" id="2056778"/>
    <lineage>
        <taxon>Bacteria</taxon>
        <taxon>Pseudomonadati</taxon>
        <taxon>Pseudomonadota</taxon>
        <taxon>Gammaproteobacteria</taxon>
        <taxon>Alteromonadales</taxon>
        <taxon>Colwelliaceae</taxon>
        <taxon>Thalassotalea</taxon>
    </lineage>
</organism>
<feature type="chain" id="PRO_5047008505" description="DUF2884 family protein" evidence="1">
    <location>
        <begin position="19"/>
        <end position="266"/>
    </location>
</feature>
<dbReference type="InterPro" id="IPR021307">
    <property type="entry name" value="DUF2884"/>
</dbReference>
<evidence type="ECO:0000313" key="3">
    <source>
        <dbReference type="Proteomes" id="UP001157186"/>
    </source>
</evidence>
<accession>A0ABQ6GNN8</accession>
<dbReference type="RefSeq" id="WP_284243015.1">
    <property type="nucleotide sequence ID" value="NZ_BSST01000001.1"/>
</dbReference>
<name>A0ABQ6GNN8_9GAMM</name>
<gene>
    <name evidence="2" type="ORF">tinsulaeT_05140</name>
</gene>
<reference evidence="2 3" key="1">
    <citation type="submission" date="2023-03" db="EMBL/GenBank/DDBJ databases">
        <title>Draft genome sequence of Thalassotalea insulae KCTC 62186T.</title>
        <authorList>
            <person name="Sawabe T."/>
        </authorList>
    </citation>
    <scope>NUCLEOTIDE SEQUENCE [LARGE SCALE GENOMIC DNA]</scope>
    <source>
        <strain evidence="2 3">KCTC 62186</strain>
    </source>
</reference>
<evidence type="ECO:0008006" key="4">
    <source>
        <dbReference type="Google" id="ProtNLM"/>
    </source>
</evidence>